<organism evidence="2 3">
    <name type="scientific">Vigna radiata var. radiata</name>
    <name type="common">Mung bean</name>
    <name type="synonym">Phaseolus aureus</name>
    <dbReference type="NCBI Taxonomy" id="3916"/>
    <lineage>
        <taxon>Eukaryota</taxon>
        <taxon>Viridiplantae</taxon>
        <taxon>Streptophyta</taxon>
        <taxon>Embryophyta</taxon>
        <taxon>Tracheophyta</taxon>
        <taxon>Spermatophyta</taxon>
        <taxon>Magnoliopsida</taxon>
        <taxon>eudicotyledons</taxon>
        <taxon>Gunneridae</taxon>
        <taxon>Pentapetalae</taxon>
        <taxon>rosids</taxon>
        <taxon>fabids</taxon>
        <taxon>Fabales</taxon>
        <taxon>Fabaceae</taxon>
        <taxon>Papilionoideae</taxon>
        <taxon>50 kb inversion clade</taxon>
        <taxon>NPAAA clade</taxon>
        <taxon>indigoferoid/millettioid clade</taxon>
        <taxon>Phaseoleae</taxon>
        <taxon>Vigna</taxon>
    </lineage>
</organism>
<keyword evidence="1" id="KW-1133">Transmembrane helix</keyword>
<evidence type="ECO:0000313" key="2">
    <source>
        <dbReference type="Proteomes" id="UP000087766"/>
    </source>
</evidence>
<dbReference type="PANTHER" id="PTHR24177">
    <property type="entry name" value="CASKIN"/>
    <property type="match status" value="1"/>
</dbReference>
<evidence type="ECO:0000256" key="1">
    <source>
        <dbReference type="SAM" id="Phobius"/>
    </source>
</evidence>
<reference evidence="2" key="1">
    <citation type="journal article" date="2014" name="Nat. Commun.">
        <title>Genome sequence of mungbean and insights into evolution within Vigna species.</title>
        <authorList>
            <person name="Kang Y.J."/>
            <person name="Kim S.K."/>
            <person name="Kim M.Y."/>
            <person name="Lestari P."/>
            <person name="Kim K.H."/>
            <person name="Ha B.K."/>
            <person name="Jun T.H."/>
            <person name="Hwang W.J."/>
            <person name="Lee T."/>
            <person name="Lee J."/>
            <person name="Shim S."/>
            <person name="Yoon M.Y."/>
            <person name="Jang Y.E."/>
            <person name="Han K.S."/>
            <person name="Taeprayoon P."/>
            <person name="Yoon N."/>
            <person name="Somta P."/>
            <person name="Tanya P."/>
            <person name="Kim K.S."/>
            <person name="Gwag J.G."/>
            <person name="Moon J.K."/>
            <person name="Lee Y.H."/>
            <person name="Park B.S."/>
            <person name="Bombarely A."/>
            <person name="Doyle J.J."/>
            <person name="Jackson S.A."/>
            <person name="Schafleitner R."/>
            <person name="Srinives P."/>
            <person name="Varshney R.K."/>
            <person name="Lee S.H."/>
        </authorList>
    </citation>
    <scope>NUCLEOTIDE SEQUENCE [LARGE SCALE GENOMIC DNA]</scope>
    <source>
        <strain evidence="2">cv. VC1973A</strain>
    </source>
</reference>
<feature type="transmembrane region" description="Helical" evidence="1">
    <location>
        <begin position="127"/>
        <end position="148"/>
    </location>
</feature>
<proteinExistence type="predicted"/>
<dbReference type="KEGG" id="vra:106757042"/>
<protein>
    <submittedName>
        <fullName evidence="3">Uncharacterized protein LOC106757042</fullName>
    </submittedName>
</protein>
<feature type="transmembrane region" description="Helical" evidence="1">
    <location>
        <begin position="168"/>
        <end position="187"/>
    </location>
</feature>
<sequence>MRTTTTEHTAAHTRRTAVRMRHTAAHTKSCTTMLKHKTGRFGREAVDNEGNNALHLVTLLPPEFKSFSGLSARIQMYIELYWFKDAERATPPGLKSMKNKKGKTPTDVFFDEHKQLSKDIKESAKEIADSGMVVATLVATVAFATALTVPESEFVISLHPSLTFGPELLIIFVATMVVAFVAASFLIFDHTTKWVSYVVIPMGVFPLLVFILFQSKFCDDSYWSKYYRPDPKLSSET</sequence>
<feature type="transmembrane region" description="Helical" evidence="1">
    <location>
        <begin position="194"/>
        <end position="213"/>
    </location>
</feature>
<keyword evidence="2" id="KW-1185">Reference proteome</keyword>
<keyword evidence="1" id="KW-0812">Transmembrane</keyword>
<gene>
    <name evidence="3" type="primary">LOC106757042</name>
</gene>
<dbReference type="RefSeq" id="XP_014495109.1">
    <property type="nucleotide sequence ID" value="XM_014639623.1"/>
</dbReference>
<dbReference type="AlphaFoldDB" id="A0A1S3TMW6"/>
<keyword evidence="1" id="KW-0472">Membrane</keyword>
<dbReference type="GeneID" id="106757042"/>
<dbReference type="PANTHER" id="PTHR24177:SF446">
    <property type="entry name" value="ANKYRIN REPEAT-CONTAINING PROTEIN NPR4-LIKE"/>
    <property type="match status" value="1"/>
</dbReference>
<dbReference type="GO" id="GO:0016020">
    <property type="term" value="C:membrane"/>
    <property type="evidence" value="ECO:0007669"/>
    <property type="project" value="TreeGrafter"/>
</dbReference>
<accession>A0A1S3TMW6</accession>
<name>A0A1S3TMW6_VIGRR</name>
<reference evidence="3" key="2">
    <citation type="submission" date="2025-08" db="UniProtKB">
        <authorList>
            <consortium name="RefSeq"/>
        </authorList>
    </citation>
    <scope>IDENTIFICATION</scope>
    <source>
        <tissue evidence="3">Leaf</tissue>
    </source>
</reference>
<evidence type="ECO:0000313" key="3">
    <source>
        <dbReference type="RefSeq" id="XP_014495109.1"/>
    </source>
</evidence>
<dbReference type="STRING" id="3916.A0A1S3TMW6"/>
<dbReference type="OrthoDB" id="1427653at2759"/>
<dbReference type="Proteomes" id="UP000087766">
    <property type="component" value="Chromosome 3"/>
</dbReference>